<feature type="domain" description="NADH:flavin oxidoreductase/NADH oxidase N-terminal" evidence="1">
    <location>
        <begin position="30"/>
        <end position="356"/>
    </location>
</feature>
<dbReference type="PANTHER" id="PTHR43303">
    <property type="entry name" value="NADPH DEHYDROGENASE C23G7.10C-RELATED"/>
    <property type="match status" value="1"/>
</dbReference>
<dbReference type="SUPFAM" id="SSF51395">
    <property type="entry name" value="FMN-linked oxidoreductases"/>
    <property type="match status" value="2"/>
</dbReference>
<dbReference type="Gene3D" id="3.20.20.70">
    <property type="entry name" value="Aldolase class I"/>
    <property type="match status" value="2"/>
</dbReference>
<gene>
    <name evidence="2" type="ORF">FOC4_g10005722</name>
</gene>
<dbReference type="PANTHER" id="PTHR43303:SF2">
    <property type="entry name" value="INDOLEAMINE 2,3-DIOXYGENASE PYRROLE 2,3-DIOXYGENASE (AFU_ORTHOLOGUE AFUA_5G01450"/>
    <property type="match status" value="1"/>
</dbReference>
<dbReference type="OrthoDB" id="72788at2759"/>
<reference evidence="3" key="2">
    <citation type="journal article" date="2014" name="PLoS ONE">
        <title>Genome and Transcriptome Analysis of the Fungal Pathogen Fusarium oxysporum f. sp. cubense Causing Banana Vascular Wilt Disease.</title>
        <authorList>
            <person name="Guo L."/>
            <person name="Han L."/>
            <person name="Yang L."/>
            <person name="Zeng H."/>
            <person name="Fan D."/>
            <person name="Zhu Y."/>
            <person name="Feng Y."/>
            <person name="Wang G."/>
            <person name="Peng C."/>
            <person name="Jiang X."/>
            <person name="Zhou D."/>
            <person name="Ni P."/>
            <person name="Liang C."/>
            <person name="Liu L."/>
            <person name="Wang J."/>
            <person name="Mao C."/>
            <person name="Fang X."/>
            <person name="Peng M."/>
            <person name="Huang J."/>
        </authorList>
    </citation>
    <scope>NUCLEOTIDE SEQUENCE [LARGE SCALE GENOMIC DNA]</scope>
    <source>
        <strain evidence="3">race 4</strain>
    </source>
</reference>
<dbReference type="InterPro" id="IPR044152">
    <property type="entry name" value="YqjM-like"/>
</dbReference>
<organism evidence="2 3">
    <name type="scientific">Fusarium oxysporum f. sp. cubense (strain race 4)</name>
    <name type="common">Panama disease fungus</name>
    <dbReference type="NCBI Taxonomy" id="2502994"/>
    <lineage>
        <taxon>Eukaryota</taxon>
        <taxon>Fungi</taxon>
        <taxon>Dikarya</taxon>
        <taxon>Ascomycota</taxon>
        <taxon>Pezizomycotina</taxon>
        <taxon>Sordariomycetes</taxon>
        <taxon>Hypocreomycetidae</taxon>
        <taxon>Hypocreales</taxon>
        <taxon>Nectriaceae</taxon>
        <taxon>Fusarium</taxon>
        <taxon>Fusarium oxysporum species complex</taxon>
    </lineage>
</organism>
<dbReference type="GO" id="GO:0003959">
    <property type="term" value="F:NADPH dehydrogenase activity"/>
    <property type="evidence" value="ECO:0007669"/>
    <property type="project" value="InterPro"/>
</dbReference>
<name>N1RPA6_FUSC4</name>
<evidence type="ECO:0000313" key="3">
    <source>
        <dbReference type="Proteomes" id="UP000016929"/>
    </source>
</evidence>
<dbReference type="Pfam" id="PF00724">
    <property type="entry name" value="Oxidored_FMN"/>
    <property type="match status" value="2"/>
</dbReference>
<dbReference type="STRING" id="1229665.N1RPA6"/>
<accession>N1RPA6</accession>
<dbReference type="InterPro" id="IPR013785">
    <property type="entry name" value="Aldolase_TIM"/>
</dbReference>
<sequence>MSFQKTIPLYPSMSPMPGTPLAENEVKSTLFSPLQVRGLTLQNRIGVSPMGMFSAKDGHLTDFHLVHYGSFATKGAALVIVEATAVAPNGRVSTGDSGLWKDSQIAPLKRVVDYVHAQGQKAGVQLCHSGQKGSMLPPWLAKGDPMVHFPLASQEQGGWPNDVWAPSAICHGPGYPMPKEMGWEQIDLAVEQFASAARRAAEAGVDFIELHGAHGYLINAFLSPLTNHRMDEYGGSFENRTRFLFRVLEAVRNAIPETVVLSLRISAVEWMEWSGQGCWTLEDSIRLAKLLPEAGVDILDVSSGGNHNDQKIDVHPYYQIDLAYQIRQAIKADGIELLIAAVGFIDNPAMAENVVQGNAGYKAAPEMHGTNGNAEKEKYKEPQADLVMVGRQFLRDAGFVLTAAKELGVEVQWPLHAKDGHLTDFHLVHYGSFATKGAALVIVEATAVAPNGRVSTGDSGLWKDSQIAPLKRVVDYVHAQGQKAGVQLCHSGQKGSMLPPWLAKGDPMVHFPLASQEQGGWPNDVWAPSAICHGPGYPMPKEMGWEQIDLAVEQFASAARRAAEAGVDFIELHGAHGYLINAFLSPLTNHRMDEYGGSFENRTRFLFRVLEAVRNAIPETVVLSLRISAVEWMEWSGQGCWTLEDSIRLAKLLPEAGVDILDVSSGGNHNDQKIDVHPYYQIDLAYQIRQAIKADGIELLIAAVGFIDNPAMAENVVQGNAGYKAAPEMHGTNGNAEKEKYKEPQADLVMVGRQFLRDAGFVLTAAKELGVEVQWPLQYARVQ</sequence>
<proteinExistence type="predicted"/>
<evidence type="ECO:0000259" key="1">
    <source>
        <dbReference type="Pfam" id="PF00724"/>
    </source>
</evidence>
<dbReference type="EMBL" id="KB726570">
    <property type="protein sequence ID" value="EMT67619.1"/>
    <property type="molecule type" value="Genomic_DNA"/>
</dbReference>
<dbReference type="Proteomes" id="UP000016929">
    <property type="component" value="Unassembled WGS sequence"/>
</dbReference>
<dbReference type="CDD" id="cd02932">
    <property type="entry name" value="OYE_YqiM_FMN"/>
    <property type="match status" value="1"/>
</dbReference>
<dbReference type="InterPro" id="IPR001155">
    <property type="entry name" value="OxRdtase_FMN_N"/>
</dbReference>
<dbReference type="GO" id="GO:0050661">
    <property type="term" value="F:NADP binding"/>
    <property type="evidence" value="ECO:0007669"/>
    <property type="project" value="InterPro"/>
</dbReference>
<dbReference type="HOGENOM" id="CLU_357893_0_0_1"/>
<feature type="domain" description="NADH:flavin oxidoreductase/NADH oxidase N-terminal" evidence="1">
    <location>
        <begin position="418"/>
        <end position="718"/>
    </location>
</feature>
<reference evidence="3" key="1">
    <citation type="submission" date="2012-09" db="EMBL/GenBank/DDBJ databases">
        <title>Genome sequencing and comparative transcriptomics of race 1 and race 4 of banana pathogen: Fusarium oxysporum f. sp. cubense.</title>
        <authorList>
            <person name="Fang X."/>
            <person name="Huang J."/>
        </authorList>
    </citation>
    <scope>NUCLEOTIDE SEQUENCE [LARGE SCALE GENOMIC DNA]</scope>
    <source>
        <strain evidence="3">race 4</strain>
    </source>
</reference>
<evidence type="ECO:0000313" key="2">
    <source>
        <dbReference type="EMBL" id="EMT67619.1"/>
    </source>
</evidence>
<dbReference type="GO" id="GO:0010181">
    <property type="term" value="F:FMN binding"/>
    <property type="evidence" value="ECO:0007669"/>
    <property type="project" value="InterPro"/>
</dbReference>
<protein>
    <submittedName>
        <fullName evidence="2">Putative NADPH dehydrogenase C23G7.10c</fullName>
    </submittedName>
</protein>
<dbReference type="AlphaFoldDB" id="N1RPA6"/>
<keyword evidence="3" id="KW-1185">Reference proteome</keyword>